<dbReference type="InterPro" id="IPR029052">
    <property type="entry name" value="Metallo-depent_PP-like"/>
</dbReference>
<dbReference type="PANTHER" id="PTHR36303">
    <property type="entry name" value="2',3'-CYCLIC-NUCLEOTIDE 2'-PHOSPHODIESTERASE"/>
    <property type="match status" value="1"/>
</dbReference>
<comment type="caution">
    <text evidence="1">The sequence shown here is derived from an EMBL/GenBank/DDBJ whole genome shotgun (WGS) entry which is preliminary data.</text>
</comment>
<dbReference type="InterPro" id="IPR005235">
    <property type="entry name" value="YmdB-like"/>
</dbReference>
<reference evidence="1 2" key="1">
    <citation type="journal article" date="2019" name="Nat. Microbiol.">
        <title>Mediterranean grassland soil C-N compound turnover is dependent on rainfall and depth, and is mediated by genomically divergent microorganisms.</title>
        <authorList>
            <person name="Diamond S."/>
            <person name="Andeer P.F."/>
            <person name="Li Z."/>
            <person name="Crits-Christoph A."/>
            <person name="Burstein D."/>
            <person name="Anantharaman K."/>
            <person name="Lane K.R."/>
            <person name="Thomas B.C."/>
            <person name="Pan C."/>
            <person name="Northen T.R."/>
            <person name="Banfield J.F."/>
        </authorList>
    </citation>
    <scope>NUCLEOTIDE SEQUENCE [LARGE SCALE GENOMIC DNA]</scope>
    <source>
        <strain evidence="1">WS_10</strain>
    </source>
</reference>
<name>A0A538TZ33_UNCEI</name>
<dbReference type="Proteomes" id="UP000319836">
    <property type="component" value="Unassembled WGS sequence"/>
</dbReference>
<gene>
    <name evidence="1" type="ORF">E6K80_13685</name>
</gene>
<dbReference type="Pfam" id="PF13277">
    <property type="entry name" value="YmdB"/>
    <property type="match status" value="1"/>
</dbReference>
<sequence>MLNLLFIADVIGAPGRDVVQALLPGLRRRHQIGLVVCNGENSAGGFGLTRDSAAALFEAGVDVLTGGNHLWDRKDSIPYLASEERLVRPANLPPGTPGQGSRVFVADDGTPVGVVNLLGRVFMREIDCPFRAADEAIASLQGRCRTILVDFHAETTAEKMAMGWHLDGRVSAVLGTHTHVQTADERVLPRGTAYLT</sequence>
<dbReference type="Gene3D" id="3.60.21.10">
    <property type="match status" value="1"/>
</dbReference>
<feature type="non-terminal residue" evidence="1">
    <location>
        <position position="196"/>
    </location>
</feature>
<organism evidence="1 2">
    <name type="scientific">Eiseniibacteriota bacterium</name>
    <dbReference type="NCBI Taxonomy" id="2212470"/>
    <lineage>
        <taxon>Bacteria</taxon>
        <taxon>Candidatus Eiseniibacteriota</taxon>
    </lineage>
</organism>
<evidence type="ECO:0000313" key="1">
    <source>
        <dbReference type="EMBL" id="TMQ68841.1"/>
    </source>
</evidence>
<dbReference type="AlphaFoldDB" id="A0A538TZ33"/>
<evidence type="ECO:0000313" key="2">
    <source>
        <dbReference type="Proteomes" id="UP000319836"/>
    </source>
</evidence>
<dbReference type="EMBL" id="VBPA01000378">
    <property type="protein sequence ID" value="TMQ68841.1"/>
    <property type="molecule type" value="Genomic_DNA"/>
</dbReference>
<dbReference type="PANTHER" id="PTHR36303:SF1">
    <property type="entry name" value="2',3'-CYCLIC-NUCLEOTIDE 2'-PHOSPHODIESTERASE"/>
    <property type="match status" value="1"/>
</dbReference>
<dbReference type="SUPFAM" id="SSF56300">
    <property type="entry name" value="Metallo-dependent phosphatases"/>
    <property type="match status" value="1"/>
</dbReference>
<accession>A0A538TZ33</accession>
<protein>
    <submittedName>
        <fullName evidence="1">YmdB family metallophosphoesterase</fullName>
    </submittedName>
</protein>
<dbReference type="GO" id="GO:0004113">
    <property type="term" value="F:2',3'-cyclic-nucleotide 3'-phosphodiesterase activity"/>
    <property type="evidence" value="ECO:0007669"/>
    <property type="project" value="TreeGrafter"/>
</dbReference>
<proteinExistence type="predicted"/>